<dbReference type="GO" id="GO:0005737">
    <property type="term" value="C:cytoplasm"/>
    <property type="evidence" value="ECO:0007669"/>
    <property type="project" value="UniProtKB-SubCell"/>
</dbReference>
<evidence type="ECO:0000313" key="36">
    <source>
        <dbReference type="EMBL" id="KAL1513654.1"/>
    </source>
</evidence>
<evidence type="ECO:0000256" key="32">
    <source>
        <dbReference type="ARBA" id="ARBA00049070"/>
    </source>
</evidence>
<evidence type="ECO:0000256" key="8">
    <source>
        <dbReference type="ARBA" id="ARBA00022501"/>
    </source>
</evidence>
<keyword evidence="8" id="KW-0644">Prostaglandin metabolism</keyword>
<dbReference type="FunFam" id="3.40.50.720:FF:000121">
    <property type="entry name" value="Prostaglandin reductase 2"/>
    <property type="match status" value="1"/>
</dbReference>
<dbReference type="InterPro" id="IPR011032">
    <property type="entry name" value="GroES-like_sf"/>
</dbReference>
<reference evidence="36 37" key="1">
    <citation type="submission" date="2024-05" db="EMBL/GenBank/DDBJ databases">
        <title>Genetic variation in Jamaican populations of the coffee berry borer (Hypothenemus hampei).</title>
        <authorList>
            <person name="Errbii M."/>
            <person name="Myrie A."/>
        </authorList>
    </citation>
    <scope>NUCLEOTIDE SEQUENCE [LARGE SCALE GENOMIC DNA]</scope>
    <source>
        <strain evidence="36">JA-Hopewell-2020-01-JO</strain>
        <tissue evidence="36">Whole body</tissue>
    </source>
</reference>
<dbReference type="InterPro" id="IPR014190">
    <property type="entry name" value="PTGR1"/>
</dbReference>
<dbReference type="SUPFAM" id="SSF51735">
    <property type="entry name" value="NAD(P)-binding Rossmann-fold domains"/>
    <property type="match status" value="1"/>
</dbReference>
<name>A0ABD1F7T7_HYPHA</name>
<comment type="subunit">
    <text evidence="3">Monomer or homodimer.</text>
</comment>
<evidence type="ECO:0000256" key="34">
    <source>
        <dbReference type="ARBA" id="ARBA00049368"/>
    </source>
</evidence>
<dbReference type="EMBL" id="JBDJPC010000002">
    <property type="protein sequence ID" value="KAL1513654.1"/>
    <property type="molecule type" value="Genomic_DNA"/>
</dbReference>
<dbReference type="Gene3D" id="3.90.180.10">
    <property type="entry name" value="Medium-chain alcohol dehydrogenases, catalytic domain"/>
    <property type="match status" value="1"/>
</dbReference>
<evidence type="ECO:0000256" key="33">
    <source>
        <dbReference type="ARBA" id="ARBA00049179"/>
    </source>
</evidence>
<gene>
    <name evidence="36" type="ORF">ABEB36_003039</name>
</gene>
<protein>
    <recommendedName>
        <fullName evidence="6">Prostaglandin reductase 1</fullName>
        <ecNumber evidence="4">1.3.1.48</ecNumber>
        <ecNumber evidence="5">1.3.1.74</ecNumber>
    </recommendedName>
    <alternativeName>
        <fullName evidence="19">15-oxoprostaglandin 13-reductase</fullName>
    </alternativeName>
    <alternativeName>
        <fullName evidence="17">Dithiolethione-inducible gene 1 protein</fullName>
    </alternativeName>
    <alternativeName>
        <fullName evidence="16">Leukotriene B4 12-hydroxydehydrogenase</fullName>
    </alternativeName>
    <alternativeName>
        <fullName evidence="18">NAD(P)H-dependent alkenal/one oxidoreductase</fullName>
    </alternativeName>
</protein>
<comment type="catalytic activity">
    <reaction evidence="34">
        <text>hexanal + NADP(+) = (E)-hex-2-enal + NADPH + H(+)</text>
        <dbReference type="Rhea" id="RHEA:50776"/>
        <dbReference type="ChEBI" id="CHEBI:15378"/>
        <dbReference type="ChEBI" id="CHEBI:28913"/>
        <dbReference type="ChEBI" id="CHEBI:57783"/>
        <dbReference type="ChEBI" id="CHEBI:58349"/>
        <dbReference type="ChEBI" id="CHEBI:88528"/>
    </reaction>
    <physiologicalReaction direction="right-to-left" evidence="34">
        <dbReference type="Rhea" id="RHEA:50778"/>
    </physiologicalReaction>
</comment>
<evidence type="ECO:0000256" key="25">
    <source>
        <dbReference type="ARBA" id="ARBA00047903"/>
    </source>
</evidence>
<keyword evidence="14" id="KW-0443">Lipid metabolism</keyword>
<dbReference type="GO" id="GO:0006693">
    <property type="term" value="P:prostaglandin metabolic process"/>
    <property type="evidence" value="ECO:0007669"/>
    <property type="project" value="UniProtKB-KW"/>
</dbReference>
<evidence type="ECO:0000256" key="23">
    <source>
        <dbReference type="ARBA" id="ARBA00047871"/>
    </source>
</evidence>
<evidence type="ECO:0000256" key="22">
    <source>
        <dbReference type="ARBA" id="ARBA00047742"/>
    </source>
</evidence>
<comment type="catalytic activity">
    <reaction evidence="22">
        <text>pentan-2-one + NADP(+) = (E)-pent-3-en-2-one + NADPH + H(+)</text>
        <dbReference type="Rhea" id="RHEA:50788"/>
        <dbReference type="ChEBI" id="CHEBI:15378"/>
        <dbReference type="ChEBI" id="CHEBI:16472"/>
        <dbReference type="ChEBI" id="CHEBI:57783"/>
        <dbReference type="ChEBI" id="CHEBI:58349"/>
        <dbReference type="ChEBI" id="CHEBI:145276"/>
    </reaction>
    <physiologicalReaction direction="right-to-left" evidence="22">
        <dbReference type="Rhea" id="RHEA:50790"/>
    </physiologicalReaction>
</comment>
<keyword evidence="9" id="KW-0597">Phosphoprotein</keyword>
<dbReference type="CDD" id="cd08294">
    <property type="entry name" value="leukotriene_B4_DH_like"/>
    <property type="match status" value="1"/>
</dbReference>
<sequence length="338" mass="37310">MVKAQVYIYSNPFDGFPKPGDLTIIEEDLRPLLDGEYLAEAHYLSVDPYMRGYAPGFKVGTPLIGGQVALIRESKNPNFPEGKYCFGQFGWRSYTIANGVYDRSTAVNMQYVLPDFKGLSPSLGLGVLGMPGNTAYFGVEEICRPKVGDTVVITGAAGAVGSHVGQIAKLKGCNVIGITGSDDKGKWLCNELKFDSFINYKTQDFKKTLKQIAQDGVDCYFDNVGGEISSIIINQMNSFGKIAVCGSISAYNEKQAKASVIQGPVTLQQLRMEGFLVTRWNNRWGEGINKNLQWVQEGKIKYRETITDGFENMFQAFTDMLKGVNYGKSIVRVKSLIK</sequence>
<comment type="catalytic activity">
    <reaction evidence="29">
        <text>20-hydroxy-leukotriene B4 + NADP(+) = 12-oxo-20-hydroxy-leukotriene B4 + NADPH + H(+)</text>
        <dbReference type="Rhea" id="RHEA:51208"/>
        <dbReference type="ChEBI" id="CHEBI:15378"/>
        <dbReference type="ChEBI" id="CHEBI:57460"/>
        <dbReference type="ChEBI" id="CHEBI:57783"/>
        <dbReference type="ChEBI" id="CHEBI:58349"/>
        <dbReference type="ChEBI" id="CHEBI:133346"/>
    </reaction>
    <physiologicalReaction direction="left-to-right" evidence="29">
        <dbReference type="Rhea" id="RHEA:51209"/>
    </physiologicalReaction>
</comment>
<keyword evidence="10" id="KW-0276">Fatty acid metabolism</keyword>
<evidence type="ECO:0000256" key="11">
    <source>
        <dbReference type="ARBA" id="ARBA00022857"/>
    </source>
</evidence>
<evidence type="ECO:0000256" key="30">
    <source>
        <dbReference type="ARBA" id="ARBA00048953"/>
    </source>
</evidence>
<evidence type="ECO:0000256" key="7">
    <source>
        <dbReference type="ARBA" id="ARBA00022490"/>
    </source>
</evidence>
<accession>A0ABD1F7T7</accession>
<evidence type="ECO:0000256" key="13">
    <source>
        <dbReference type="ARBA" id="ARBA00023002"/>
    </source>
</evidence>
<comment type="catalytic activity">
    <reaction evidence="31">
        <text>(5S,12S)-dihydroxy-(6E,10E,12E,14Z)-eicosatetraenoate + NADP(+) = 12-oxo-(5S)-hydroxy-(6E,8E,10E,14Z)-eicosatetraenoate + NADPH + H(+)</text>
        <dbReference type="Rhea" id="RHEA:51212"/>
        <dbReference type="ChEBI" id="CHEBI:15378"/>
        <dbReference type="ChEBI" id="CHEBI:57783"/>
        <dbReference type="ChEBI" id="CHEBI:58349"/>
        <dbReference type="ChEBI" id="CHEBI:133974"/>
        <dbReference type="ChEBI" id="CHEBI:133975"/>
    </reaction>
    <physiologicalReaction direction="left-to-right" evidence="31">
        <dbReference type="Rhea" id="RHEA:51213"/>
    </physiologicalReaction>
</comment>
<feature type="domain" description="Enoyl reductase (ER)" evidence="35">
    <location>
        <begin position="20"/>
        <end position="331"/>
    </location>
</feature>
<comment type="catalytic activity">
    <reaction evidence="24">
        <text>13,14-dihydro-15-oxo-prostaglandin F1alpha + NADP(+) = 15-oxoprostaglandin F1alpha + NADPH + H(+)</text>
        <dbReference type="Rhea" id="RHEA:50592"/>
        <dbReference type="ChEBI" id="CHEBI:15378"/>
        <dbReference type="ChEBI" id="CHEBI:57783"/>
        <dbReference type="ChEBI" id="CHEBI:58349"/>
        <dbReference type="ChEBI" id="CHEBI:79072"/>
        <dbReference type="ChEBI" id="CHEBI:133411"/>
    </reaction>
    <physiologicalReaction direction="right-to-left" evidence="24">
        <dbReference type="Rhea" id="RHEA:50594"/>
    </physiologicalReaction>
</comment>
<evidence type="ECO:0000256" key="24">
    <source>
        <dbReference type="ARBA" id="ARBA00047878"/>
    </source>
</evidence>
<evidence type="ECO:0000256" key="10">
    <source>
        <dbReference type="ARBA" id="ARBA00022832"/>
    </source>
</evidence>
<comment type="caution">
    <text evidence="36">The sequence shown here is derived from an EMBL/GenBank/DDBJ whole genome shotgun (WGS) entry which is preliminary data.</text>
</comment>
<dbReference type="InterPro" id="IPR041694">
    <property type="entry name" value="ADH_N_2"/>
</dbReference>
<dbReference type="PANTHER" id="PTHR43205:SF7">
    <property type="entry name" value="PROSTAGLANDIN REDUCTASE 1"/>
    <property type="match status" value="1"/>
</dbReference>
<evidence type="ECO:0000256" key="15">
    <source>
        <dbReference type="ARBA" id="ARBA00023278"/>
    </source>
</evidence>
<dbReference type="SMART" id="SM00829">
    <property type="entry name" value="PKS_ER"/>
    <property type="match status" value="1"/>
</dbReference>
<dbReference type="InterPro" id="IPR036291">
    <property type="entry name" value="NAD(P)-bd_dom_sf"/>
</dbReference>
<keyword evidence="12" id="KW-0007">Acetylation</keyword>
<comment type="catalytic activity">
    <reaction evidence="27">
        <text>13,14-dihydro-15-oxo-PGF2alpha + NADP(+) = 15-oxoprostaglandin F2alpha + NADPH + H(+)</text>
        <dbReference type="Rhea" id="RHEA:50588"/>
        <dbReference type="ChEBI" id="CHEBI:15378"/>
        <dbReference type="ChEBI" id="CHEBI:57783"/>
        <dbReference type="ChEBI" id="CHEBI:58349"/>
        <dbReference type="ChEBI" id="CHEBI:133374"/>
        <dbReference type="ChEBI" id="CHEBI:133409"/>
    </reaction>
    <physiologicalReaction direction="right-to-left" evidence="27">
        <dbReference type="Rhea" id="RHEA:50590"/>
    </physiologicalReaction>
</comment>
<comment type="catalytic activity">
    <reaction evidence="26">
        <text>nonan-2-one + NADP(+) = (3E)-nonen-2-one + NADPH + H(+)</text>
        <dbReference type="Rhea" id="RHEA:50616"/>
        <dbReference type="ChEBI" id="CHEBI:15378"/>
        <dbReference type="ChEBI" id="CHEBI:57783"/>
        <dbReference type="ChEBI" id="CHEBI:58349"/>
        <dbReference type="ChEBI" id="CHEBI:77927"/>
        <dbReference type="ChEBI" id="CHEBI:133457"/>
    </reaction>
    <physiologicalReaction direction="right-to-left" evidence="26">
        <dbReference type="Rhea" id="RHEA:50618"/>
    </physiologicalReaction>
</comment>
<comment type="catalytic activity">
    <reaction evidence="25">
        <text>dodecanal + NADP(+) = (2E)-dodecenal + NADPH + H(+)</text>
        <dbReference type="Rhea" id="RHEA:50784"/>
        <dbReference type="ChEBI" id="CHEBI:15378"/>
        <dbReference type="ChEBI" id="CHEBI:27836"/>
        <dbReference type="ChEBI" id="CHEBI:57783"/>
        <dbReference type="ChEBI" id="CHEBI:58349"/>
        <dbReference type="ChEBI" id="CHEBI:133741"/>
    </reaction>
    <physiologicalReaction direction="right-to-left" evidence="25">
        <dbReference type="Rhea" id="RHEA:50786"/>
    </physiologicalReaction>
</comment>
<dbReference type="Pfam" id="PF00107">
    <property type="entry name" value="ADH_zinc_N"/>
    <property type="match status" value="1"/>
</dbReference>
<dbReference type="InterPro" id="IPR013149">
    <property type="entry name" value="ADH-like_C"/>
</dbReference>
<keyword evidence="37" id="KW-1185">Reference proteome</keyword>
<dbReference type="AlphaFoldDB" id="A0ABD1F7T7"/>
<evidence type="ECO:0000256" key="2">
    <source>
        <dbReference type="ARBA" id="ARBA00010460"/>
    </source>
</evidence>
<evidence type="ECO:0000256" key="27">
    <source>
        <dbReference type="ARBA" id="ARBA00048290"/>
    </source>
</evidence>
<comment type="catalytic activity">
    <reaction evidence="33">
        <text>an n-alkanal + NADP(+) = an alk-2-enal + NADPH + H(+)</text>
        <dbReference type="Rhea" id="RHEA:13737"/>
        <dbReference type="ChEBI" id="CHEBI:12834"/>
        <dbReference type="ChEBI" id="CHEBI:13757"/>
        <dbReference type="ChEBI" id="CHEBI:15378"/>
        <dbReference type="ChEBI" id="CHEBI:57783"/>
        <dbReference type="ChEBI" id="CHEBI:58349"/>
        <dbReference type="EC" id="1.3.1.74"/>
    </reaction>
    <physiologicalReaction direction="right-to-left" evidence="33">
        <dbReference type="Rhea" id="RHEA:13739"/>
    </physiologicalReaction>
</comment>
<evidence type="ECO:0000256" key="29">
    <source>
        <dbReference type="ARBA" id="ARBA00048591"/>
    </source>
</evidence>
<evidence type="ECO:0000256" key="4">
    <source>
        <dbReference type="ARBA" id="ARBA00011981"/>
    </source>
</evidence>
<comment type="catalytic activity">
    <reaction evidence="32">
        <text>13,14-dihydro-15-oxo-prostaglandin E1 + NADP(+) = 15-oxoprostaglandin E1 + NADPH + H(+)</text>
        <dbReference type="Rhea" id="RHEA:50584"/>
        <dbReference type="ChEBI" id="CHEBI:15378"/>
        <dbReference type="ChEBI" id="CHEBI:57401"/>
        <dbReference type="ChEBI" id="CHEBI:57783"/>
        <dbReference type="ChEBI" id="CHEBI:58349"/>
        <dbReference type="ChEBI" id="CHEBI:133408"/>
    </reaction>
    <physiologicalReaction direction="right-to-left" evidence="32">
        <dbReference type="Rhea" id="RHEA:50586"/>
    </physiologicalReaction>
</comment>
<dbReference type="EC" id="1.3.1.74" evidence="5"/>
<evidence type="ECO:0000256" key="20">
    <source>
        <dbReference type="ARBA" id="ARBA00047461"/>
    </source>
</evidence>
<dbReference type="GO" id="GO:0032440">
    <property type="term" value="F:2-alkenal reductase [NAD(P)H] activity"/>
    <property type="evidence" value="ECO:0007669"/>
    <property type="project" value="UniProtKB-EC"/>
</dbReference>
<evidence type="ECO:0000256" key="14">
    <source>
        <dbReference type="ARBA" id="ARBA00023098"/>
    </source>
</evidence>
<evidence type="ECO:0000259" key="35">
    <source>
        <dbReference type="SMART" id="SM00829"/>
    </source>
</evidence>
<dbReference type="Gene3D" id="3.40.50.720">
    <property type="entry name" value="NAD(P)-binding Rossmann-like Domain"/>
    <property type="match status" value="1"/>
</dbReference>
<proteinExistence type="inferred from homology"/>
<comment type="catalytic activity">
    <reaction evidence="20">
        <text>octanal + NADP(+) = (2E)-octenal + NADPH + H(+)</text>
        <dbReference type="Rhea" id="RHEA:50780"/>
        <dbReference type="ChEBI" id="CHEBI:15378"/>
        <dbReference type="ChEBI" id="CHEBI:17935"/>
        <dbReference type="ChEBI" id="CHEBI:57783"/>
        <dbReference type="ChEBI" id="CHEBI:58349"/>
        <dbReference type="ChEBI" id="CHEBI:61748"/>
    </reaction>
    <physiologicalReaction direction="right-to-left" evidence="20">
        <dbReference type="Rhea" id="RHEA:50782"/>
    </physiologicalReaction>
</comment>
<evidence type="ECO:0000256" key="3">
    <source>
        <dbReference type="ARBA" id="ARBA00011852"/>
    </source>
</evidence>
<evidence type="ECO:0000256" key="12">
    <source>
        <dbReference type="ARBA" id="ARBA00022990"/>
    </source>
</evidence>
<evidence type="ECO:0000256" key="6">
    <source>
        <dbReference type="ARBA" id="ARBA00020651"/>
    </source>
</evidence>
<comment type="catalytic activity">
    <reaction evidence="30">
        <text>6-trans-leukotriene B4 + NADP(+) = 12-oxo-(5S)-hydroxy-(6E,8E,10E,14Z)-eicosatetraenoate + NADPH + H(+)</text>
        <dbReference type="Rhea" id="RHEA:51204"/>
        <dbReference type="ChEBI" id="CHEBI:15378"/>
        <dbReference type="ChEBI" id="CHEBI:57783"/>
        <dbReference type="ChEBI" id="CHEBI:58349"/>
        <dbReference type="ChEBI" id="CHEBI:90723"/>
        <dbReference type="ChEBI" id="CHEBI:133974"/>
    </reaction>
    <physiologicalReaction direction="left-to-right" evidence="30">
        <dbReference type="Rhea" id="RHEA:51205"/>
    </physiologicalReaction>
</comment>
<comment type="catalytic activity">
    <reaction evidence="28">
        <text>4-hydroxynonanal + NADP(+) = (E)-4-hydroxynon-2-enal + NADPH + H(+)</text>
        <dbReference type="Rhea" id="RHEA:64736"/>
        <dbReference type="ChEBI" id="CHEBI:15378"/>
        <dbReference type="ChEBI" id="CHEBI:57783"/>
        <dbReference type="ChEBI" id="CHEBI:58349"/>
        <dbReference type="ChEBI" id="CHEBI:58968"/>
        <dbReference type="ChEBI" id="CHEBI:156112"/>
    </reaction>
    <physiologicalReaction direction="right-to-left" evidence="28">
        <dbReference type="Rhea" id="RHEA:64738"/>
    </physiologicalReaction>
</comment>
<keyword evidence="11" id="KW-0521">NADP</keyword>
<evidence type="ECO:0000256" key="19">
    <source>
        <dbReference type="ARBA" id="ARBA00033119"/>
    </source>
</evidence>
<comment type="subcellular location">
    <subcellularLocation>
        <location evidence="1">Cytoplasm</location>
    </subcellularLocation>
</comment>
<keyword evidence="13" id="KW-0560">Oxidoreductase</keyword>
<dbReference type="GO" id="GO:0047522">
    <property type="term" value="F:15-oxoprostaglandin 13-reductase [NAD(P)+] activity"/>
    <property type="evidence" value="ECO:0007669"/>
    <property type="project" value="UniProtKB-EC"/>
</dbReference>
<evidence type="ECO:0000256" key="26">
    <source>
        <dbReference type="ARBA" id="ARBA00048066"/>
    </source>
</evidence>
<organism evidence="36 37">
    <name type="scientific">Hypothenemus hampei</name>
    <name type="common">Coffee berry borer</name>
    <dbReference type="NCBI Taxonomy" id="57062"/>
    <lineage>
        <taxon>Eukaryota</taxon>
        <taxon>Metazoa</taxon>
        <taxon>Ecdysozoa</taxon>
        <taxon>Arthropoda</taxon>
        <taxon>Hexapoda</taxon>
        <taxon>Insecta</taxon>
        <taxon>Pterygota</taxon>
        <taxon>Neoptera</taxon>
        <taxon>Endopterygota</taxon>
        <taxon>Coleoptera</taxon>
        <taxon>Polyphaga</taxon>
        <taxon>Cucujiformia</taxon>
        <taxon>Curculionidae</taxon>
        <taxon>Scolytinae</taxon>
        <taxon>Hypothenemus</taxon>
    </lineage>
</organism>
<dbReference type="Proteomes" id="UP001566132">
    <property type="component" value="Unassembled WGS sequence"/>
</dbReference>
<evidence type="ECO:0000256" key="28">
    <source>
        <dbReference type="ARBA" id="ARBA00048387"/>
    </source>
</evidence>
<keyword evidence="15" id="KW-0379">Hydroxylation</keyword>
<evidence type="ECO:0000256" key="18">
    <source>
        <dbReference type="ARBA" id="ARBA00032297"/>
    </source>
</evidence>
<evidence type="ECO:0000256" key="1">
    <source>
        <dbReference type="ARBA" id="ARBA00004496"/>
    </source>
</evidence>
<evidence type="ECO:0000256" key="31">
    <source>
        <dbReference type="ARBA" id="ARBA00049068"/>
    </source>
</evidence>
<keyword evidence="7" id="KW-0963">Cytoplasm</keyword>
<dbReference type="EC" id="1.3.1.48" evidence="4"/>
<evidence type="ECO:0000256" key="17">
    <source>
        <dbReference type="ARBA" id="ARBA00032255"/>
    </source>
</evidence>
<comment type="similarity">
    <text evidence="2">Belongs to the NADP-dependent oxidoreductase L4BD family.</text>
</comment>
<dbReference type="PANTHER" id="PTHR43205">
    <property type="entry name" value="PROSTAGLANDIN REDUCTASE"/>
    <property type="match status" value="1"/>
</dbReference>
<evidence type="ECO:0000256" key="21">
    <source>
        <dbReference type="ARBA" id="ARBA00047617"/>
    </source>
</evidence>
<dbReference type="Pfam" id="PF16884">
    <property type="entry name" value="ADH_N_2"/>
    <property type="match status" value="1"/>
</dbReference>
<evidence type="ECO:0000256" key="16">
    <source>
        <dbReference type="ARBA" id="ARBA00031851"/>
    </source>
</evidence>
<comment type="catalytic activity">
    <reaction evidence="23">
        <text>leukotriene B4 + NADP(+) = 12-oxo-leukotriene B4 + NADPH + H(+)</text>
        <dbReference type="Rhea" id="RHEA:50608"/>
        <dbReference type="ChEBI" id="CHEBI:15378"/>
        <dbReference type="ChEBI" id="CHEBI:57461"/>
        <dbReference type="ChEBI" id="CHEBI:57783"/>
        <dbReference type="ChEBI" id="CHEBI:58349"/>
        <dbReference type="ChEBI" id="CHEBI:133309"/>
    </reaction>
    <physiologicalReaction direction="left-to-right" evidence="23">
        <dbReference type="Rhea" id="RHEA:50609"/>
    </physiologicalReaction>
</comment>
<evidence type="ECO:0000256" key="9">
    <source>
        <dbReference type="ARBA" id="ARBA00022553"/>
    </source>
</evidence>
<comment type="catalytic activity">
    <reaction evidence="21">
        <text>decanal + NADP(+) = (2E)-decenal + NADPH + H(+)</text>
        <dbReference type="Rhea" id="RHEA:50612"/>
        <dbReference type="ChEBI" id="CHEBI:15378"/>
        <dbReference type="ChEBI" id="CHEBI:31457"/>
        <dbReference type="ChEBI" id="CHEBI:57783"/>
        <dbReference type="ChEBI" id="CHEBI:58349"/>
        <dbReference type="ChEBI" id="CHEBI:133455"/>
    </reaction>
    <physiologicalReaction direction="right-to-left" evidence="21">
        <dbReference type="Rhea" id="RHEA:50614"/>
    </physiologicalReaction>
</comment>
<dbReference type="InterPro" id="IPR045010">
    <property type="entry name" value="MDR_fam"/>
</dbReference>
<evidence type="ECO:0000313" key="37">
    <source>
        <dbReference type="Proteomes" id="UP001566132"/>
    </source>
</evidence>
<evidence type="ECO:0000256" key="5">
    <source>
        <dbReference type="ARBA" id="ARBA00012410"/>
    </source>
</evidence>
<dbReference type="InterPro" id="IPR020843">
    <property type="entry name" value="ER"/>
</dbReference>
<dbReference type="SUPFAM" id="SSF50129">
    <property type="entry name" value="GroES-like"/>
    <property type="match status" value="2"/>
</dbReference>